<feature type="region of interest" description="Disordered" evidence="1">
    <location>
        <begin position="1"/>
        <end position="30"/>
    </location>
</feature>
<dbReference type="Proteomes" id="UP001162480">
    <property type="component" value="Chromosome 2"/>
</dbReference>
<feature type="compositionally biased region" description="Gly residues" evidence="1">
    <location>
        <begin position="18"/>
        <end position="28"/>
    </location>
</feature>
<dbReference type="AlphaFoldDB" id="A0AA36AMP2"/>
<evidence type="ECO:0000313" key="3">
    <source>
        <dbReference type="Proteomes" id="UP001162480"/>
    </source>
</evidence>
<dbReference type="EMBL" id="OX597815">
    <property type="protein sequence ID" value="CAI9718318.1"/>
    <property type="molecule type" value="Genomic_DNA"/>
</dbReference>
<gene>
    <name evidence="2" type="ORF">OCTVUL_1B014381</name>
</gene>
<protein>
    <submittedName>
        <fullName evidence="2">Uncharacterized protein</fullName>
    </submittedName>
</protein>
<proteinExistence type="predicted"/>
<evidence type="ECO:0000256" key="1">
    <source>
        <dbReference type="SAM" id="MobiDB-lite"/>
    </source>
</evidence>
<accession>A0AA36AMP2</accession>
<organism evidence="2 3">
    <name type="scientific">Octopus vulgaris</name>
    <name type="common">Common octopus</name>
    <dbReference type="NCBI Taxonomy" id="6645"/>
    <lineage>
        <taxon>Eukaryota</taxon>
        <taxon>Metazoa</taxon>
        <taxon>Spiralia</taxon>
        <taxon>Lophotrochozoa</taxon>
        <taxon>Mollusca</taxon>
        <taxon>Cephalopoda</taxon>
        <taxon>Coleoidea</taxon>
        <taxon>Octopodiformes</taxon>
        <taxon>Octopoda</taxon>
        <taxon>Incirrata</taxon>
        <taxon>Octopodidae</taxon>
        <taxon>Octopus</taxon>
    </lineage>
</organism>
<name>A0AA36AMP2_OCTVU</name>
<evidence type="ECO:0000313" key="2">
    <source>
        <dbReference type="EMBL" id="CAI9718318.1"/>
    </source>
</evidence>
<feature type="compositionally biased region" description="Basic and acidic residues" evidence="1">
    <location>
        <begin position="1"/>
        <end position="17"/>
    </location>
</feature>
<keyword evidence="3" id="KW-1185">Reference proteome</keyword>
<reference evidence="2" key="1">
    <citation type="submission" date="2023-08" db="EMBL/GenBank/DDBJ databases">
        <authorList>
            <person name="Alioto T."/>
            <person name="Alioto T."/>
            <person name="Gomez Garrido J."/>
        </authorList>
    </citation>
    <scope>NUCLEOTIDE SEQUENCE</scope>
</reference>
<sequence>MLKTTMGKEKKEKDEKGSGGCGNNGSGGDRCRTATAIAANSLLNYRNIYRSEFDTCLQPAAMLRVV</sequence>